<proteinExistence type="predicted"/>
<dbReference type="Gene3D" id="1.20.120.1620">
    <property type="match status" value="1"/>
</dbReference>
<dbReference type="InterPro" id="IPR032032">
    <property type="entry name" value="Tai4"/>
</dbReference>
<gene>
    <name evidence="1" type="ORF">LNQ82_06750</name>
</gene>
<dbReference type="AlphaFoldDB" id="A0AAE9HSM3"/>
<dbReference type="RefSeq" id="WP_169733481.1">
    <property type="nucleotide sequence ID" value="NZ_CP097501.1"/>
</dbReference>
<evidence type="ECO:0000313" key="1">
    <source>
        <dbReference type="EMBL" id="URD66913.1"/>
    </source>
</evidence>
<evidence type="ECO:0000313" key="2">
    <source>
        <dbReference type="Proteomes" id="UP001056819"/>
    </source>
</evidence>
<reference evidence="1" key="1">
    <citation type="submission" date="2022-05" db="EMBL/GenBank/DDBJ databases">
        <title>Alysiella filiformis genome sequencing.</title>
        <authorList>
            <person name="Viehboeck T."/>
        </authorList>
    </citation>
    <scope>NUCLEOTIDE SEQUENCE</scope>
    <source>
        <strain evidence="1">DSM 2580</strain>
    </source>
</reference>
<organism evidence="1 2">
    <name type="scientific">Conchiformibius steedae DSM 2580</name>
    <dbReference type="NCBI Taxonomy" id="1121352"/>
    <lineage>
        <taxon>Bacteria</taxon>
        <taxon>Pseudomonadati</taxon>
        <taxon>Pseudomonadota</taxon>
        <taxon>Betaproteobacteria</taxon>
        <taxon>Neisseriales</taxon>
        <taxon>Neisseriaceae</taxon>
        <taxon>Conchiformibius</taxon>
    </lineage>
</organism>
<name>A0AAE9HSM3_9NEIS</name>
<accession>A0AAE9HSM3</accession>
<dbReference type="EMBL" id="CP097501">
    <property type="protein sequence ID" value="URD66913.1"/>
    <property type="molecule type" value="Genomic_DNA"/>
</dbReference>
<sequence length="120" mass="14179">MKKIILCFLIILIFPVYADNELNRSRYFLKNYGISYCLATFSLNAEIKNDAGHAESFYFQSGKHHGDAYQAVSDFMKKEFPKMTVTDSANNPLIFYKCLELYHSKKYNRFILQLDKYYLK</sequence>
<dbReference type="Pfam" id="PF16695">
    <property type="entry name" value="Tai4"/>
    <property type="match status" value="1"/>
</dbReference>
<dbReference type="InterPro" id="IPR038314">
    <property type="entry name" value="T6SS_sf"/>
</dbReference>
<protein>
    <submittedName>
        <fullName evidence="1">Type VI secretion system amidase immunity protein Tai4</fullName>
    </submittedName>
</protein>
<dbReference type="Proteomes" id="UP001056819">
    <property type="component" value="Chromosome"/>
</dbReference>